<accession>A0A939BQY2</accession>
<comment type="catalytic activity">
    <reaction evidence="10">
        <text>5-amino-5-(4-hydroxybenzyl)-6-(D-ribitylimino)-5,6-dihydrouracil + S-adenosyl-L-methionine = 7,8-didemethyl-8-hydroxy-5-deazariboflavin + 5'-deoxyadenosine + L-methionine + NH4(+) + H(+)</text>
        <dbReference type="Rhea" id="RHEA:55204"/>
        <dbReference type="ChEBI" id="CHEBI:15378"/>
        <dbReference type="ChEBI" id="CHEBI:17319"/>
        <dbReference type="ChEBI" id="CHEBI:28938"/>
        <dbReference type="ChEBI" id="CHEBI:57844"/>
        <dbReference type="ChEBI" id="CHEBI:59789"/>
        <dbReference type="ChEBI" id="CHEBI:59904"/>
        <dbReference type="ChEBI" id="CHEBI:85936"/>
        <dbReference type="EC" id="4.3.1.32"/>
    </reaction>
</comment>
<dbReference type="SMART" id="SM00729">
    <property type="entry name" value="Elp3"/>
    <property type="match status" value="1"/>
</dbReference>
<evidence type="ECO:0000256" key="10">
    <source>
        <dbReference type="ARBA" id="ARBA00048974"/>
    </source>
</evidence>
<keyword evidence="5" id="KW-0949">S-adenosyl-L-methionine</keyword>
<evidence type="ECO:0000256" key="6">
    <source>
        <dbReference type="ARBA" id="ARBA00022723"/>
    </source>
</evidence>
<evidence type="ECO:0000256" key="5">
    <source>
        <dbReference type="ARBA" id="ARBA00022691"/>
    </source>
</evidence>
<dbReference type="Pfam" id="PF04055">
    <property type="entry name" value="Radical_SAM"/>
    <property type="match status" value="1"/>
</dbReference>
<dbReference type="EMBL" id="JAFBDQ010000001">
    <property type="protein sequence ID" value="MBM7555411.1"/>
    <property type="molecule type" value="Genomic_DNA"/>
</dbReference>
<keyword evidence="12" id="KW-0808">Transferase</keyword>
<dbReference type="RefSeq" id="WP_204700126.1">
    <property type="nucleotide sequence ID" value="NZ_JAFBDQ010000001.1"/>
</dbReference>
<dbReference type="NCBIfam" id="NF004884">
    <property type="entry name" value="PRK06245.1"/>
    <property type="match status" value="1"/>
</dbReference>
<evidence type="ECO:0000256" key="1">
    <source>
        <dbReference type="ARBA" id="ARBA00001966"/>
    </source>
</evidence>
<evidence type="ECO:0000256" key="7">
    <source>
        <dbReference type="ARBA" id="ARBA00023004"/>
    </source>
</evidence>
<dbReference type="SUPFAM" id="SSF102114">
    <property type="entry name" value="Radical SAM enzymes"/>
    <property type="match status" value="1"/>
</dbReference>
<dbReference type="PANTHER" id="PTHR43076:SF15">
    <property type="entry name" value="7,8-DIDEMETHYL-8-HYDROXY-5-DEAZARIBOFLAVIN SYNTHASE"/>
    <property type="match status" value="1"/>
</dbReference>
<evidence type="ECO:0000313" key="12">
    <source>
        <dbReference type="EMBL" id="MBM7555411.1"/>
    </source>
</evidence>
<dbReference type="PROSITE" id="PS51918">
    <property type="entry name" value="RADICAL_SAM"/>
    <property type="match status" value="1"/>
</dbReference>
<dbReference type="GO" id="GO:0046872">
    <property type="term" value="F:metal ion binding"/>
    <property type="evidence" value="ECO:0007669"/>
    <property type="project" value="UniProtKB-KW"/>
</dbReference>
<dbReference type="SFLD" id="SFLDG01388">
    <property type="entry name" value="7_8-didemethyl-8-hydroxy-5-dea"/>
    <property type="match status" value="1"/>
</dbReference>
<dbReference type="HAMAP" id="MF_01611">
    <property type="entry name" value="FO_synth_sub1"/>
    <property type="match status" value="1"/>
</dbReference>
<dbReference type="SFLD" id="SFLDS00029">
    <property type="entry name" value="Radical_SAM"/>
    <property type="match status" value="1"/>
</dbReference>
<keyword evidence="8" id="KW-0411">Iron-sulfur</keyword>
<evidence type="ECO:0000313" key="13">
    <source>
        <dbReference type="Proteomes" id="UP000774000"/>
    </source>
</evidence>
<reference evidence="12" key="1">
    <citation type="submission" date="2021-01" db="EMBL/GenBank/DDBJ databases">
        <title>Genomic Encyclopedia of Type Strains, Phase IV (KMG-IV): sequencing the most valuable type-strain genomes for metagenomic binning, comparative biology and taxonomic classification.</title>
        <authorList>
            <person name="Goeker M."/>
        </authorList>
    </citation>
    <scope>NUCLEOTIDE SEQUENCE</scope>
    <source>
        <strain evidence="12">DSM 23230</strain>
    </source>
</reference>
<dbReference type="SFLD" id="SFLDF00294">
    <property type="entry name" value="7_8-didemethyl-8-hydroxy-5-dea"/>
    <property type="match status" value="1"/>
</dbReference>
<dbReference type="NCBIfam" id="TIGR03550">
    <property type="entry name" value="F420_cofG"/>
    <property type="match status" value="1"/>
</dbReference>
<organism evidence="12 13">
    <name type="scientific">Halanaerobacter jeridensis</name>
    <dbReference type="NCBI Taxonomy" id="706427"/>
    <lineage>
        <taxon>Bacteria</taxon>
        <taxon>Bacillati</taxon>
        <taxon>Bacillota</taxon>
        <taxon>Clostridia</taxon>
        <taxon>Halanaerobiales</taxon>
        <taxon>Halobacteroidaceae</taxon>
        <taxon>Halanaerobacter</taxon>
    </lineage>
</organism>
<gene>
    <name evidence="12" type="ORF">JOC47_000235</name>
</gene>
<proteinExistence type="inferred from homology"/>
<keyword evidence="13" id="KW-1185">Reference proteome</keyword>
<keyword evidence="4" id="KW-0004">4Fe-4S</keyword>
<dbReference type="GO" id="GO:0044689">
    <property type="term" value="F:7,8-didemethyl-8-hydroxy-5-deazariboflavin synthase activity"/>
    <property type="evidence" value="ECO:0007669"/>
    <property type="project" value="UniProtKB-EC"/>
</dbReference>
<comment type="cofactor">
    <cofactor evidence="1">
        <name>[4Fe-4S] cluster</name>
        <dbReference type="ChEBI" id="CHEBI:49883"/>
    </cofactor>
</comment>
<dbReference type="InterPro" id="IPR058240">
    <property type="entry name" value="rSAM_sf"/>
</dbReference>
<evidence type="ECO:0000256" key="9">
    <source>
        <dbReference type="ARBA" id="ARBA00023239"/>
    </source>
</evidence>
<dbReference type="EC" id="4.3.1.32" evidence="3"/>
<dbReference type="SFLD" id="SFLDG01064">
    <property type="entry name" value="F420__menaquinone_cofactor_bio"/>
    <property type="match status" value="1"/>
</dbReference>
<keyword evidence="6" id="KW-0479">Metal-binding</keyword>
<dbReference type="InterPro" id="IPR013785">
    <property type="entry name" value="Aldolase_TIM"/>
</dbReference>
<dbReference type="CDD" id="cd01335">
    <property type="entry name" value="Radical_SAM"/>
    <property type="match status" value="1"/>
</dbReference>
<evidence type="ECO:0000256" key="3">
    <source>
        <dbReference type="ARBA" id="ARBA00012126"/>
    </source>
</evidence>
<dbReference type="Gene3D" id="3.20.20.70">
    <property type="entry name" value="Aldolase class I"/>
    <property type="match status" value="1"/>
</dbReference>
<dbReference type="InterPro" id="IPR019939">
    <property type="entry name" value="CofG_family"/>
</dbReference>
<name>A0A939BQY2_9FIRM</name>
<feature type="domain" description="Radical SAM core" evidence="11">
    <location>
        <begin position="4"/>
        <end position="240"/>
    </location>
</feature>
<comment type="caution">
    <text evidence="12">The sequence shown here is derived from an EMBL/GenBank/DDBJ whole genome shotgun (WGS) entry which is preliminary data.</text>
</comment>
<dbReference type="InterPro" id="IPR007197">
    <property type="entry name" value="rSAM"/>
</dbReference>
<dbReference type="GO" id="GO:0016765">
    <property type="term" value="F:transferase activity, transferring alkyl or aryl (other than methyl) groups"/>
    <property type="evidence" value="ECO:0007669"/>
    <property type="project" value="InterPro"/>
</dbReference>
<dbReference type="InterPro" id="IPR006638">
    <property type="entry name" value="Elp3/MiaA/NifB-like_rSAM"/>
</dbReference>
<evidence type="ECO:0000256" key="2">
    <source>
        <dbReference type="ARBA" id="ARBA00004712"/>
    </source>
</evidence>
<evidence type="ECO:0000256" key="4">
    <source>
        <dbReference type="ARBA" id="ARBA00022485"/>
    </source>
</evidence>
<dbReference type="Proteomes" id="UP000774000">
    <property type="component" value="Unassembled WGS sequence"/>
</dbReference>
<comment type="pathway">
    <text evidence="2">Cofactor biosynthesis; coenzyme F0 biosynthesis.</text>
</comment>
<dbReference type="GO" id="GO:0051539">
    <property type="term" value="F:4 iron, 4 sulfur cluster binding"/>
    <property type="evidence" value="ECO:0007669"/>
    <property type="project" value="UniProtKB-KW"/>
</dbReference>
<dbReference type="InterPro" id="IPR034405">
    <property type="entry name" value="F420"/>
</dbReference>
<dbReference type="PANTHER" id="PTHR43076">
    <property type="entry name" value="FO SYNTHASE (COFH)"/>
    <property type="match status" value="1"/>
</dbReference>
<protein>
    <recommendedName>
        <fullName evidence="3">7,8-didemethyl-8-hydroxy-5-deazariboflavin synthase</fullName>
        <ecNumber evidence="3">4.3.1.32</ecNumber>
    </recommendedName>
</protein>
<dbReference type="AlphaFoldDB" id="A0A939BQY2"/>
<keyword evidence="7" id="KW-0408">Iron</keyword>
<evidence type="ECO:0000256" key="8">
    <source>
        <dbReference type="ARBA" id="ARBA00023014"/>
    </source>
</evidence>
<keyword evidence="9" id="KW-0456">Lyase</keyword>
<sequence>MKTVTYSKNVFIPLTTVCANNCTYCHFKEAVSEAKIMSMDEIQDILQKAKEAGCKEVLFTCGTKPEQVSDFKKKLQQKTGFDSWISFVIAACQEALKQGLLPHSNIGVVEKDELKELANYNASLGLMLETTADLKAHTHSPTKTFEVRRDFIAAAGELKIPFTSGLLLGIGESRQDRIASLEELKKLFQQYGHLQEVILQPVDPPSNSHLFTPKVEVLIDTLQLANEILAEDIAVQVPPNLVDLEEIPVELIDDLGGVSTLTPDYINPDHQWPKIKELKNLFPEVEFQERLPIYSQYLNQKWIRKSVWDCLQSEGWLDEYRAKRDFSKS</sequence>
<evidence type="ECO:0000259" key="11">
    <source>
        <dbReference type="PROSITE" id="PS51918"/>
    </source>
</evidence>